<keyword evidence="3" id="KW-1185">Reference proteome</keyword>
<proteinExistence type="predicted"/>
<dbReference type="GeneID" id="90075094"/>
<dbReference type="InterPro" id="IPR013640">
    <property type="entry name" value="Vfa1"/>
</dbReference>
<protein>
    <submittedName>
        <fullName evidence="2">Vfa1 protein</fullName>
    </submittedName>
</protein>
<dbReference type="Pfam" id="PF08432">
    <property type="entry name" value="Vfa1"/>
    <property type="match status" value="1"/>
</dbReference>
<dbReference type="GO" id="GO:0007034">
    <property type="term" value="P:vacuolar transport"/>
    <property type="evidence" value="ECO:0007669"/>
    <property type="project" value="TreeGrafter"/>
</dbReference>
<dbReference type="PANTHER" id="PTHR28218">
    <property type="entry name" value="VPS4-ASSOCIATED PROTEIN 1"/>
    <property type="match status" value="1"/>
</dbReference>
<dbReference type="GO" id="GO:0005768">
    <property type="term" value="C:endosome"/>
    <property type="evidence" value="ECO:0007669"/>
    <property type="project" value="TreeGrafter"/>
</dbReference>
<dbReference type="EMBL" id="BTFZ01000011">
    <property type="protein sequence ID" value="GMM37119.1"/>
    <property type="molecule type" value="Genomic_DNA"/>
</dbReference>
<dbReference type="AlphaFoldDB" id="A0AAV5QQU0"/>
<organism evidence="2 3">
    <name type="scientific">Saccharomycopsis crataegensis</name>
    <dbReference type="NCBI Taxonomy" id="43959"/>
    <lineage>
        <taxon>Eukaryota</taxon>
        <taxon>Fungi</taxon>
        <taxon>Dikarya</taxon>
        <taxon>Ascomycota</taxon>
        <taxon>Saccharomycotina</taxon>
        <taxon>Saccharomycetes</taxon>
        <taxon>Saccharomycopsidaceae</taxon>
        <taxon>Saccharomycopsis</taxon>
    </lineage>
</organism>
<dbReference type="Proteomes" id="UP001360560">
    <property type="component" value="Unassembled WGS sequence"/>
</dbReference>
<reference evidence="2 3" key="1">
    <citation type="journal article" date="2023" name="Elife">
        <title>Identification of key yeast species and microbe-microbe interactions impacting larval growth of Drosophila in the wild.</title>
        <authorList>
            <person name="Mure A."/>
            <person name="Sugiura Y."/>
            <person name="Maeda R."/>
            <person name="Honda K."/>
            <person name="Sakurai N."/>
            <person name="Takahashi Y."/>
            <person name="Watada M."/>
            <person name="Katoh T."/>
            <person name="Gotoh A."/>
            <person name="Gotoh Y."/>
            <person name="Taniguchi I."/>
            <person name="Nakamura K."/>
            <person name="Hayashi T."/>
            <person name="Katayama T."/>
            <person name="Uemura T."/>
            <person name="Hattori Y."/>
        </authorList>
    </citation>
    <scope>NUCLEOTIDE SEQUENCE [LARGE SCALE GENOMIC DNA]</scope>
    <source>
        <strain evidence="2 3">SC-9</strain>
    </source>
</reference>
<sequence>MSAAMFENIYRVRKVSEKDGKACFICYKPSSTVLITQDQKDLFYICPNHLKDSRNFGNPIYGPELEELKQRLKAKEDREKILTFLINEKTKFGSFGKILGWGDKPKKEESEDKDKDTKKTERSKSIDELRSDLNTIMKDKSSIEEQIRLGELNVKQFVLNSDIFKIRIRAHRKKIDLQQRAAKIQSGEVFPSVPQNLP</sequence>
<evidence type="ECO:0000313" key="3">
    <source>
        <dbReference type="Proteomes" id="UP001360560"/>
    </source>
</evidence>
<comment type="caution">
    <text evidence="2">The sequence shown here is derived from an EMBL/GenBank/DDBJ whole genome shotgun (WGS) entry which is preliminary data.</text>
</comment>
<name>A0AAV5QQU0_9ASCO</name>
<feature type="region of interest" description="Disordered" evidence="1">
    <location>
        <begin position="105"/>
        <end position="125"/>
    </location>
</feature>
<accession>A0AAV5QQU0</accession>
<evidence type="ECO:0000313" key="2">
    <source>
        <dbReference type="EMBL" id="GMM37119.1"/>
    </source>
</evidence>
<gene>
    <name evidence="2" type="ORF">DASC09_044440</name>
</gene>
<dbReference type="PANTHER" id="PTHR28218:SF1">
    <property type="entry name" value="VPS4-ASSOCIATED PROTEIN 1"/>
    <property type="match status" value="1"/>
</dbReference>
<dbReference type="RefSeq" id="XP_064854115.1">
    <property type="nucleotide sequence ID" value="XM_064998043.1"/>
</dbReference>
<evidence type="ECO:0000256" key="1">
    <source>
        <dbReference type="SAM" id="MobiDB-lite"/>
    </source>
</evidence>